<organism evidence="2 3">
    <name type="scientific">Trifolium medium</name>
    <dbReference type="NCBI Taxonomy" id="97028"/>
    <lineage>
        <taxon>Eukaryota</taxon>
        <taxon>Viridiplantae</taxon>
        <taxon>Streptophyta</taxon>
        <taxon>Embryophyta</taxon>
        <taxon>Tracheophyta</taxon>
        <taxon>Spermatophyta</taxon>
        <taxon>Magnoliopsida</taxon>
        <taxon>eudicotyledons</taxon>
        <taxon>Gunneridae</taxon>
        <taxon>Pentapetalae</taxon>
        <taxon>rosids</taxon>
        <taxon>fabids</taxon>
        <taxon>Fabales</taxon>
        <taxon>Fabaceae</taxon>
        <taxon>Papilionoideae</taxon>
        <taxon>50 kb inversion clade</taxon>
        <taxon>NPAAA clade</taxon>
        <taxon>Hologalegina</taxon>
        <taxon>IRL clade</taxon>
        <taxon>Trifolieae</taxon>
        <taxon>Trifolium</taxon>
    </lineage>
</organism>
<protein>
    <submittedName>
        <fullName evidence="2">Exostosin family protein</fullName>
    </submittedName>
</protein>
<accession>A0A392RA76</accession>
<evidence type="ECO:0000256" key="1">
    <source>
        <dbReference type="SAM" id="SignalP"/>
    </source>
</evidence>
<dbReference type="AlphaFoldDB" id="A0A392RA76"/>
<feature type="non-terminal residue" evidence="2">
    <location>
        <position position="106"/>
    </location>
</feature>
<evidence type="ECO:0000313" key="2">
    <source>
        <dbReference type="EMBL" id="MCI32934.1"/>
    </source>
</evidence>
<dbReference type="Proteomes" id="UP000265520">
    <property type="component" value="Unassembled WGS sequence"/>
</dbReference>
<name>A0A392RA76_9FABA</name>
<feature type="non-terminal residue" evidence="2">
    <location>
        <position position="1"/>
    </location>
</feature>
<comment type="caution">
    <text evidence="2">The sequence shown here is derived from an EMBL/GenBank/DDBJ whole genome shotgun (WGS) entry which is preliminary data.</text>
</comment>
<keyword evidence="3" id="KW-1185">Reference proteome</keyword>
<sequence length="106" mass="12043">SLRCSLLTLAILTLFSFTYLSLKYSTPSPQVTEVPAKLLDTGRIEQEDDVVDVGGDEFGDVYHSPRVFKLNFAEMEKNFKVYIYPDGDSKTFYQTPRKLTGKYASE</sequence>
<dbReference type="EMBL" id="LXQA010200005">
    <property type="protein sequence ID" value="MCI32934.1"/>
    <property type="molecule type" value="Genomic_DNA"/>
</dbReference>
<keyword evidence="1" id="KW-0732">Signal</keyword>
<reference evidence="2 3" key="1">
    <citation type="journal article" date="2018" name="Front. Plant Sci.">
        <title>Red Clover (Trifolium pratense) and Zigzag Clover (T. medium) - A Picture of Genomic Similarities and Differences.</title>
        <authorList>
            <person name="Dluhosova J."/>
            <person name="Istvanek J."/>
            <person name="Nedelnik J."/>
            <person name="Repkova J."/>
        </authorList>
    </citation>
    <scope>NUCLEOTIDE SEQUENCE [LARGE SCALE GENOMIC DNA]</scope>
    <source>
        <strain evidence="3">cv. 10/8</strain>
        <tissue evidence="2">Leaf</tissue>
    </source>
</reference>
<feature type="chain" id="PRO_5017478577" evidence="1">
    <location>
        <begin position="24"/>
        <end position="106"/>
    </location>
</feature>
<feature type="signal peptide" evidence="1">
    <location>
        <begin position="1"/>
        <end position="23"/>
    </location>
</feature>
<proteinExistence type="predicted"/>
<evidence type="ECO:0000313" key="3">
    <source>
        <dbReference type="Proteomes" id="UP000265520"/>
    </source>
</evidence>